<evidence type="ECO:0008006" key="4">
    <source>
        <dbReference type="Google" id="ProtNLM"/>
    </source>
</evidence>
<organism evidence="2 3">
    <name type="scientific">Vibrio agarivorans</name>
    <dbReference type="NCBI Taxonomy" id="153622"/>
    <lineage>
        <taxon>Bacteria</taxon>
        <taxon>Pseudomonadati</taxon>
        <taxon>Pseudomonadota</taxon>
        <taxon>Gammaproteobacteria</taxon>
        <taxon>Vibrionales</taxon>
        <taxon>Vibrionaceae</taxon>
        <taxon>Vibrio</taxon>
    </lineage>
</organism>
<accession>A0ABT7Y7B9</accession>
<keyword evidence="3" id="KW-1185">Reference proteome</keyword>
<dbReference type="Gene3D" id="1.20.120.910">
    <property type="entry name" value="DksA, coiled-coil domain"/>
    <property type="match status" value="1"/>
</dbReference>
<dbReference type="PROSITE" id="PS51128">
    <property type="entry name" value="ZF_DKSA_2"/>
    <property type="match status" value="1"/>
</dbReference>
<dbReference type="RefSeq" id="WP_289964135.1">
    <property type="nucleotide sequence ID" value="NZ_JAUEOZ010000003.1"/>
</dbReference>
<reference evidence="2" key="1">
    <citation type="submission" date="2024-05" db="EMBL/GenBank/DDBJ databases">
        <title>Genome Sequences of Four Agar- Degrading Marine Bacteria.</title>
        <authorList>
            <person name="Phillips E.K."/>
            <person name="Shaffer J.C."/>
            <person name="Henson M.W."/>
            <person name="Temperton B."/>
            <person name="Thrash C.J."/>
            <person name="Martin M.O."/>
        </authorList>
    </citation>
    <scope>NUCLEOTIDE SEQUENCE</scope>
    <source>
        <strain evidence="2">EKP203</strain>
    </source>
</reference>
<evidence type="ECO:0000313" key="2">
    <source>
        <dbReference type="EMBL" id="MDN2483952.1"/>
    </source>
</evidence>
<evidence type="ECO:0000256" key="1">
    <source>
        <dbReference type="PROSITE-ProRule" id="PRU00510"/>
    </source>
</evidence>
<feature type="zinc finger region" description="dksA C4-type" evidence="1">
    <location>
        <begin position="81"/>
        <end position="105"/>
    </location>
</feature>
<name>A0ABT7Y7B9_9VIBR</name>
<protein>
    <recommendedName>
        <fullName evidence="4">DksA C4-type domain-containing protein</fullName>
    </recommendedName>
</protein>
<evidence type="ECO:0000313" key="3">
    <source>
        <dbReference type="Proteomes" id="UP001169719"/>
    </source>
</evidence>
<proteinExistence type="predicted"/>
<dbReference type="EMBL" id="JAUEOZ010000003">
    <property type="protein sequence ID" value="MDN2483952.1"/>
    <property type="molecule type" value="Genomic_DNA"/>
</dbReference>
<dbReference type="Proteomes" id="UP001169719">
    <property type="component" value="Unassembled WGS sequence"/>
</dbReference>
<comment type="caution">
    <text evidence="2">The sequence shown here is derived from an EMBL/GenBank/DDBJ whole genome shotgun (WGS) entry which is preliminary data.</text>
</comment>
<gene>
    <name evidence="2" type="ORF">QWJ08_21590</name>
</gene>
<sequence length="126" mass="13856">MYSDNKLTAIRLILEELREELLGTDSCLKNDLQQAKKLNYEEFGCADLDDTSAAFKQQASTKLAMVNNALERVASKGYGQCECCGVGIETKHLIVAPWITTCDSCDVTLANNSSAPLQIEKMALMM</sequence>